<comment type="caution">
    <text evidence="1">The sequence shown here is derived from an EMBL/GenBank/DDBJ whole genome shotgun (WGS) entry which is preliminary data.</text>
</comment>
<evidence type="ECO:0000313" key="1">
    <source>
        <dbReference type="EMBL" id="KAK7482711.1"/>
    </source>
</evidence>
<keyword evidence="2" id="KW-1185">Reference proteome</keyword>
<name>A0ABD0K6X7_9CAEN</name>
<gene>
    <name evidence="1" type="ORF">BaRGS_00026009</name>
</gene>
<accession>A0ABD0K6X7</accession>
<dbReference type="Proteomes" id="UP001519460">
    <property type="component" value="Unassembled WGS sequence"/>
</dbReference>
<sequence length="113" mass="13191">MARPPSPLLLFWLQGDTTRLPHHRFVTRKGAVSHDKSQSQSREISFESRLADVVDAWFVTQCYPSHNTPVSLSKGYIFLQGQDLSEELCLRRLSHFEVFVQKWMKLYMGHIDQ</sequence>
<proteinExistence type="predicted"/>
<dbReference type="AlphaFoldDB" id="A0ABD0K6X7"/>
<organism evidence="1 2">
    <name type="scientific">Batillaria attramentaria</name>
    <dbReference type="NCBI Taxonomy" id="370345"/>
    <lineage>
        <taxon>Eukaryota</taxon>
        <taxon>Metazoa</taxon>
        <taxon>Spiralia</taxon>
        <taxon>Lophotrochozoa</taxon>
        <taxon>Mollusca</taxon>
        <taxon>Gastropoda</taxon>
        <taxon>Caenogastropoda</taxon>
        <taxon>Sorbeoconcha</taxon>
        <taxon>Cerithioidea</taxon>
        <taxon>Batillariidae</taxon>
        <taxon>Batillaria</taxon>
    </lineage>
</organism>
<evidence type="ECO:0000313" key="2">
    <source>
        <dbReference type="Proteomes" id="UP001519460"/>
    </source>
</evidence>
<protein>
    <submittedName>
        <fullName evidence="1">Uncharacterized protein</fullName>
    </submittedName>
</protein>
<dbReference type="EMBL" id="JACVVK020000239">
    <property type="protein sequence ID" value="KAK7482711.1"/>
    <property type="molecule type" value="Genomic_DNA"/>
</dbReference>
<reference evidence="1 2" key="1">
    <citation type="journal article" date="2023" name="Sci. Data">
        <title>Genome assembly of the Korean intertidal mud-creeper Batillaria attramentaria.</title>
        <authorList>
            <person name="Patra A.K."/>
            <person name="Ho P.T."/>
            <person name="Jun S."/>
            <person name="Lee S.J."/>
            <person name="Kim Y."/>
            <person name="Won Y.J."/>
        </authorList>
    </citation>
    <scope>NUCLEOTIDE SEQUENCE [LARGE SCALE GENOMIC DNA]</scope>
    <source>
        <strain evidence="1">Wonlab-2016</strain>
    </source>
</reference>